<dbReference type="GO" id="GO:0004550">
    <property type="term" value="F:nucleoside diphosphate kinase activity"/>
    <property type="evidence" value="ECO:0007669"/>
    <property type="project" value="UniProtKB-EC"/>
</dbReference>
<dbReference type="InterPro" id="IPR036850">
    <property type="entry name" value="NDK-like_dom_sf"/>
</dbReference>
<comment type="caution">
    <text evidence="15">The sequence shown here is derived from an EMBL/GenBank/DDBJ whole genome shotgun (WGS) entry which is preliminary data.</text>
</comment>
<keyword evidence="10" id="KW-0460">Magnesium</keyword>
<evidence type="ECO:0000256" key="1">
    <source>
        <dbReference type="ARBA" id="ARBA00001946"/>
    </source>
</evidence>
<evidence type="ECO:0000256" key="3">
    <source>
        <dbReference type="ARBA" id="ARBA00012966"/>
    </source>
</evidence>
<dbReference type="AlphaFoldDB" id="A0A0R1RNU6"/>
<evidence type="ECO:0000256" key="11">
    <source>
        <dbReference type="ARBA" id="ARBA00023080"/>
    </source>
</evidence>
<evidence type="ECO:0000256" key="13">
    <source>
        <dbReference type="RuleBase" id="RU004011"/>
    </source>
</evidence>
<dbReference type="GO" id="GO:0006241">
    <property type="term" value="P:CTP biosynthetic process"/>
    <property type="evidence" value="ECO:0007669"/>
    <property type="project" value="InterPro"/>
</dbReference>
<evidence type="ECO:0000259" key="14">
    <source>
        <dbReference type="SMART" id="SM00562"/>
    </source>
</evidence>
<protein>
    <recommendedName>
        <fullName evidence="4">Nucleoside diphosphate kinase</fullName>
        <ecNumber evidence="3">2.7.4.6</ecNumber>
    </recommendedName>
</protein>
<keyword evidence="11" id="KW-0546">Nucleotide metabolism</keyword>
<evidence type="ECO:0000256" key="2">
    <source>
        <dbReference type="ARBA" id="ARBA00008142"/>
    </source>
</evidence>
<comment type="cofactor">
    <cofactor evidence="1">
        <name>Mg(2+)</name>
        <dbReference type="ChEBI" id="CHEBI:18420"/>
    </cofactor>
</comment>
<dbReference type="Pfam" id="PF00334">
    <property type="entry name" value="NDK"/>
    <property type="match status" value="1"/>
</dbReference>
<dbReference type="SUPFAM" id="SSF54919">
    <property type="entry name" value="Nucleoside diphosphate kinase, NDK"/>
    <property type="match status" value="1"/>
</dbReference>
<dbReference type="SMART" id="SM00562">
    <property type="entry name" value="NDK"/>
    <property type="match status" value="1"/>
</dbReference>
<dbReference type="PRINTS" id="PR01243">
    <property type="entry name" value="NUCDPKINASE"/>
</dbReference>
<dbReference type="GO" id="GO:0006228">
    <property type="term" value="P:UTP biosynthetic process"/>
    <property type="evidence" value="ECO:0007669"/>
    <property type="project" value="InterPro"/>
</dbReference>
<dbReference type="Proteomes" id="UP000051697">
    <property type="component" value="Unassembled WGS sequence"/>
</dbReference>
<evidence type="ECO:0000256" key="4">
    <source>
        <dbReference type="ARBA" id="ARBA00017632"/>
    </source>
</evidence>
<dbReference type="InterPro" id="IPR001564">
    <property type="entry name" value="Nucleoside_diP_kinase"/>
</dbReference>
<keyword evidence="16" id="KW-1185">Reference proteome</keyword>
<keyword evidence="9" id="KW-0067">ATP-binding</keyword>
<comment type="caution">
    <text evidence="12">Lacks conserved residue(s) required for the propagation of feature annotation.</text>
</comment>
<dbReference type="CDD" id="cd04413">
    <property type="entry name" value="NDPk_I"/>
    <property type="match status" value="1"/>
</dbReference>
<dbReference type="PROSITE" id="PS51374">
    <property type="entry name" value="NDPK_LIKE"/>
    <property type="match status" value="1"/>
</dbReference>
<dbReference type="STRING" id="1423778.FC70_GL000098"/>
<evidence type="ECO:0000256" key="9">
    <source>
        <dbReference type="ARBA" id="ARBA00022840"/>
    </source>
</evidence>
<dbReference type="NCBIfam" id="NF001908">
    <property type="entry name" value="PRK00668.1"/>
    <property type="match status" value="1"/>
</dbReference>
<gene>
    <name evidence="15" type="ORF">FC70_GL000098</name>
</gene>
<keyword evidence="8 15" id="KW-0418">Kinase</keyword>
<evidence type="ECO:0000256" key="10">
    <source>
        <dbReference type="ARBA" id="ARBA00022842"/>
    </source>
</evidence>
<proteinExistence type="inferred from homology"/>
<comment type="similarity">
    <text evidence="2 12 13">Belongs to the NDK family.</text>
</comment>
<dbReference type="GO" id="GO:0006183">
    <property type="term" value="P:GTP biosynthetic process"/>
    <property type="evidence" value="ECO:0007669"/>
    <property type="project" value="InterPro"/>
</dbReference>
<reference evidence="15 16" key="1">
    <citation type="journal article" date="2015" name="Genome Announc.">
        <title>Expanding the biotechnology potential of lactobacilli through comparative genomics of 213 strains and associated genera.</title>
        <authorList>
            <person name="Sun Z."/>
            <person name="Harris H.M."/>
            <person name="McCann A."/>
            <person name="Guo C."/>
            <person name="Argimon S."/>
            <person name="Zhang W."/>
            <person name="Yang X."/>
            <person name="Jeffery I.B."/>
            <person name="Cooney J.C."/>
            <person name="Kagawa T.F."/>
            <person name="Liu W."/>
            <person name="Song Y."/>
            <person name="Salvetti E."/>
            <person name="Wrobel A."/>
            <person name="Rasinkangas P."/>
            <person name="Parkhill J."/>
            <person name="Rea M.C."/>
            <person name="O'Sullivan O."/>
            <person name="Ritari J."/>
            <person name="Douillard F.P."/>
            <person name="Paul Ross R."/>
            <person name="Yang R."/>
            <person name="Briner A.E."/>
            <person name="Felis G.E."/>
            <person name="de Vos W.M."/>
            <person name="Barrangou R."/>
            <person name="Klaenhammer T.R."/>
            <person name="Caufield P.W."/>
            <person name="Cui Y."/>
            <person name="Zhang H."/>
            <person name="O'Toole P.W."/>
        </authorList>
    </citation>
    <scope>NUCLEOTIDE SEQUENCE [LARGE SCALE GENOMIC DNA]</scope>
    <source>
        <strain evidence="15 16">DSM 15707</strain>
    </source>
</reference>
<dbReference type="EMBL" id="AZFE01000002">
    <property type="protein sequence ID" value="KRL58025.1"/>
    <property type="molecule type" value="Genomic_DNA"/>
</dbReference>
<organism evidence="15 16">
    <name type="scientific">Paucilactobacillus oligofermentans DSM 15707 = LMG 22743</name>
    <dbReference type="NCBI Taxonomy" id="1423778"/>
    <lineage>
        <taxon>Bacteria</taxon>
        <taxon>Bacillati</taxon>
        <taxon>Bacillota</taxon>
        <taxon>Bacilli</taxon>
        <taxon>Lactobacillales</taxon>
        <taxon>Lactobacillaceae</taxon>
        <taxon>Paucilactobacillus</taxon>
    </lineage>
</organism>
<accession>A0A0R1RNU6</accession>
<keyword evidence="5" id="KW-0808">Transferase</keyword>
<evidence type="ECO:0000313" key="16">
    <source>
        <dbReference type="Proteomes" id="UP000051697"/>
    </source>
</evidence>
<evidence type="ECO:0000256" key="6">
    <source>
        <dbReference type="ARBA" id="ARBA00022723"/>
    </source>
</evidence>
<evidence type="ECO:0000256" key="8">
    <source>
        <dbReference type="ARBA" id="ARBA00022777"/>
    </source>
</evidence>
<evidence type="ECO:0000313" key="15">
    <source>
        <dbReference type="EMBL" id="KRL58025.1"/>
    </source>
</evidence>
<dbReference type="PANTHER" id="PTHR11349">
    <property type="entry name" value="NUCLEOSIDE DIPHOSPHATE KINASE"/>
    <property type="match status" value="1"/>
</dbReference>
<feature type="domain" description="Nucleoside diphosphate kinase-like" evidence="14">
    <location>
        <begin position="9"/>
        <end position="146"/>
    </location>
</feature>
<evidence type="ECO:0000256" key="5">
    <source>
        <dbReference type="ARBA" id="ARBA00022679"/>
    </source>
</evidence>
<dbReference type="Gene3D" id="3.30.70.141">
    <property type="entry name" value="Nucleoside diphosphate kinase-like domain"/>
    <property type="match status" value="1"/>
</dbReference>
<keyword evidence="6" id="KW-0479">Metal-binding</keyword>
<sequence>MIGDDEMTEERTLVLVKPDGVKQRHIGQVITRLEQRGYTIEALKIVNATMDQLKDHYVELAEKPFFPEITTYMQEGPITAIVAQGTNIVEVFHRMAGGTNPTQAELGTIRGDYGREWADGLIRNVVHSSDSAESAEREIKVWFPELK</sequence>
<keyword evidence="7" id="KW-0547">Nucleotide-binding</keyword>
<dbReference type="GO" id="GO:0005524">
    <property type="term" value="F:ATP binding"/>
    <property type="evidence" value="ECO:0007669"/>
    <property type="project" value="UniProtKB-KW"/>
</dbReference>
<evidence type="ECO:0000256" key="12">
    <source>
        <dbReference type="PROSITE-ProRule" id="PRU00706"/>
    </source>
</evidence>
<dbReference type="InterPro" id="IPR034907">
    <property type="entry name" value="NDK-like_dom"/>
</dbReference>
<dbReference type="EC" id="2.7.4.6" evidence="3"/>
<dbReference type="FunFam" id="3.30.70.141:FF:000003">
    <property type="entry name" value="Nucleoside diphosphate kinase"/>
    <property type="match status" value="1"/>
</dbReference>
<evidence type="ECO:0000256" key="7">
    <source>
        <dbReference type="ARBA" id="ARBA00022741"/>
    </source>
</evidence>
<dbReference type="PATRIC" id="fig|1423778.4.peg.113"/>
<dbReference type="GO" id="GO:0046872">
    <property type="term" value="F:metal ion binding"/>
    <property type="evidence" value="ECO:0007669"/>
    <property type="project" value="UniProtKB-KW"/>
</dbReference>
<dbReference type="KEGG" id="lol:LACOL_1579"/>
<name>A0A0R1RNU6_9LACO</name>